<organism evidence="4 5">
    <name type="scientific">Paenibacillus oryzisoli</name>
    <dbReference type="NCBI Taxonomy" id="1850517"/>
    <lineage>
        <taxon>Bacteria</taxon>
        <taxon>Bacillati</taxon>
        <taxon>Bacillota</taxon>
        <taxon>Bacilli</taxon>
        <taxon>Bacillales</taxon>
        <taxon>Paenibacillaceae</taxon>
        <taxon>Paenibacillus</taxon>
    </lineage>
</organism>
<name>A0A198ABM1_9BACL</name>
<keyword evidence="2" id="KW-0560">Oxidoreductase</keyword>
<feature type="domain" description="Ketoreductase" evidence="3">
    <location>
        <begin position="6"/>
        <end position="184"/>
    </location>
</feature>
<dbReference type="PRINTS" id="PR00081">
    <property type="entry name" value="GDHRDH"/>
</dbReference>
<dbReference type="PANTHER" id="PTHR48107:SF7">
    <property type="entry name" value="RE15974P"/>
    <property type="match status" value="1"/>
</dbReference>
<comment type="similarity">
    <text evidence="1">Belongs to the short-chain dehydrogenases/reductases (SDR) family.</text>
</comment>
<dbReference type="Pfam" id="PF13561">
    <property type="entry name" value="adh_short_C2"/>
    <property type="match status" value="1"/>
</dbReference>
<dbReference type="GO" id="GO:0016614">
    <property type="term" value="F:oxidoreductase activity, acting on CH-OH group of donors"/>
    <property type="evidence" value="ECO:0007669"/>
    <property type="project" value="UniProtKB-ARBA"/>
</dbReference>
<dbReference type="InterPro" id="IPR036291">
    <property type="entry name" value="NAD(P)-bd_dom_sf"/>
</dbReference>
<dbReference type="CDD" id="cd05362">
    <property type="entry name" value="THN_reductase-like_SDR_c"/>
    <property type="match status" value="1"/>
</dbReference>
<comment type="caution">
    <text evidence="4">The sequence shown here is derived from an EMBL/GenBank/DDBJ whole genome shotgun (WGS) entry which is preliminary data.</text>
</comment>
<dbReference type="AlphaFoldDB" id="A0A198ABM1"/>
<dbReference type="SMART" id="SM00822">
    <property type="entry name" value="PKS_KR"/>
    <property type="match status" value="1"/>
</dbReference>
<gene>
    <name evidence="4" type="ORF">A8708_00070</name>
</gene>
<dbReference type="EMBL" id="LYPB01000065">
    <property type="protein sequence ID" value="OAS18368.1"/>
    <property type="molecule type" value="Genomic_DNA"/>
</dbReference>
<dbReference type="OrthoDB" id="9803333at2"/>
<dbReference type="RefSeq" id="WP_068664375.1">
    <property type="nucleotide sequence ID" value="NZ_LYPB01000065.1"/>
</dbReference>
<dbReference type="Gene3D" id="3.40.50.720">
    <property type="entry name" value="NAD(P)-binding Rossmann-like Domain"/>
    <property type="match status" value="1"/>
</dbReference>
<sequence length="245" mass="26365">MSLNGKVAIVTGASRGIGRQVAIQLARSGAKVGVNYSSSRGKADEVVGTIEQFGGQAVAIQADVSKVNEVEALFFETLERFGRVDILVNNAGFMENHAIADVSEENFDRHFALNVKGTYFACQQAMKYMAQGGTIINFSTSVSGTMLPTYSVYAATKGAVEQLTRQLAKEFGPKDIVINCIAPGQVATDLFLNGKSPELVDSFRRMNAFGRLGEPEDIANALELLVSDKARWITGQTIRVNGGFN</sequence>
<dbReference type="FunFam" id="3.40.50.720:FF:000084">
    <property type="entry name" value="Short-chain dehydrogenase reductase"/>
    <property type="match status" value="1"/>
</dbReference>
<dbReference type="SUPFAM" id="SSF51735">
    <property type="entry name" value="NAD(P)-binding Rossmann-fold domains"/>
    <property type="match status" value="1"/>
</dbReference>
<dbReference type="STRING" id="1850517.A8708_00070"/>
<dbReference type="Proteomes" id="UP000078454">
    <property type="component" value="Unassembled WGS sequence"/>
</dbReference>
<protein>
    <submittedName>
        <fullName evidence="4">3-ketoacyl-ACP reductase</fullName>
    </submittedName>
</protein>
<reference evidence="4 5" key="1">
    <citation type="submission" date="2016-05" db="EMBL/GenBank/DDBJ databases">
        <title>Paenibacillus sp. 1ZS3-15 nov., isolated from the rhizosphere soil.</title>
        <authorList>
            <person name="Zhang X.X."/>
            <person name="Zhang J."/>
        </authorList>
    </citation>
    <scope>NUCLEOTIDE SEQUENCE [LARGE SCALE GENOMIC DNA]</scope>
    <source>
        <strain evidence="4 5">1ZS3-15</strain>
    </source>
</reference>
<dbReference type="InterPro" id="IPR057326">
    <property type="entry name" value="KR_dom"/>
</dbReference>
<dbReference type="GO" id="GO:0008206">
    <property type="term" value="P:bile acid metabolic process"/>
    <property type="evidence" value="ECO:0007669"/>
    <property type="project" value="UniProtKB-ARBA"/>
</dbReference>
<evidence type="ECO:0000313" key="4">
    <source>
        <dbReference type="EMBL" id="OAS18368.1"/>
    </source>
</evidence>
<dbReference type="PRINTS" id="PR00080">
    <property type="entry name" value="SDRFAMILY"/>
</dbReference>
<evidence type="ECO:0000256" key="2">
    <source>
        <dbReference type="ARBA" id="ARBA00023002"/>
    </source>
</evidence>
<proteinExistence type="inferred from homology"/>
<dbReference type="NCBIfam" id="NF005559">
    <property type="entry name" value="PRK07231.1"/>
    <property type="match status" value="1"/>
</dbReference>
<evidence type="ECO:0000256" key="1">
    <source>
        <dbReference type="ARBA" id="ARBA00006484"/>
    </source>
</evidence>
<keyword evidence="5" id="KW-1185">Reference proteome</keyword>
<dbReference type="InterPro" id="IPR002347">
    <property type="entry name" value="SDR_fam"/>
</dbReference>
<evidence type="ECO:0000259" key="3">
    <source>
        <dbReference type="SMART" id="SM00822"/>
    </source>
</evidence>
<accession>A0A198ABM1</accession>
<dbReference type="PANTHER" id="PTHR48107">
    <property type="entry name" value="NADPH-DEPENDENT ALDEHYDE REDUCTASE-LIKE PROTEIN, CHLOROPLASTIC-RELATED"/>
    <property type="match status" value="1"/>
</dbReference>
<evidence type="ECO:0000313" key="5">
    <source>
        <dbReference type="Proteomes" id="UP000078454"/>
    </source>
</evidence>